<dbReference type="AlphaFoldDB" id="X5EB58"/>
<dbReference type="EMBL" id="CP006842">
    <property type="protein sequence ID" value="AHW64640.1"/>
    <property type="molecule type" value="Genomic_DNA"/>
</dbReference>
<dbReference type="HOGENOM" id="CLU_104078_0_0_11"/>
<dbReference type="SUPFAM" id="SSF52309">
    <property type="entry name" value="N-(deoxy)ribosyltransferase-like"/>
    <property type="match status" value="1"/>
</dbReference>
<dbReference type="KEGG" id="cgy:CGLY_10975"/>
<dbReference type="STRING" id="1404245.CGLY_10975"/>
<gene>
    <name evidence="1" type="ORF">CGLY_10975</name>
</gene>
<dbReference type="PANTHER" id="PTHR15364">
    <property type="entry name" value="2'-DEOXYNUCLEOSIDE 5'-PHOSPHATE N-HYDROLASE 1"/>
    <property type="match status" value="1"/>
</dbReference>
<sequence length="191" mass="20242">MEMSREMATEIKVYLAGPEVFLPDAAPVVEEMRRLCREHGLTPIAPLDAGVDGDMDGGTGGVSAPVSGAPDPAWIFEKNVSRIRASDAVIANVNHFRGSEPDSGTCFELGYAHALGKKLYIYSDDGATAVDRVREFYGPVDEVAGERPTDPDGTFVENFGYAVNLMMAVPAVTVNGTFADAVKVASADLLG</sequence>
<proteinExistence type="predicted"/>
<dbReference type="InterPro" id="IPR051239">
    <property type="entry name" value="2'-dNMP_N-hydrolase"/>
</dbReference>
<name>X5EB58_9CORY</name>
<dbReference type="Proteomes" id="UP000023703">
    <property type="component" value="Chromosome"/>
</dbReference>
<dbReference type="GO" id="GO:0070694">
    <property type="term" value="F:5-hydroxymethyl-dUMP N-hydrolase activity"/>
    <property type="evidence" value="ECO:0007669"/>
    <property type="project" value="TreeGrafter"/>
</dbReference>
<dbReference type="eggNOG" id="COG3613">
    <property type="taxonomic scope" value="Bacteria"/>
</dbReference>
<organism evidence="1 2">
    <name type="scientific">Corynebacterium glyciniphilum AJ 3170</name>
    <dbReference type="NCBI Taxonomy" id="1404245"/>
    <lineage>
        <taxon>Bacteria</taxon>
        <taxon>Bacillati</taxon>
        <taxon>Actinomycetota</taxon>
        <taxon>Actinomycetes</taxon>
        <taxon>Mycobacteriales</taxon>
        <taxon>Corynebacteriaceae</taxon>
        <taxon>Corynebacterium</taxon>
    </lineage>
</organism>
<evidence type="ECO:0000313" key="1">
    <source>
        <dbReference type="EMBL" id="AHW64640.1"/>
    </source>
</evidence>
<dbReference type="Pfam" id="PF05014">
    <property type="entry name" value="Nuc_deoxyrib_tr"/>
    <property type="match status" value="1"/>
</dbReference>
<dbReference type="InterPro" id="IPR007710">
    <property type="entry name" value="Nucleoside_deoxyribTrfase"/>
</dbReference>
<dbReference type="GO" id="GO:0009159">
    <property type="term" value="P:deoxyribonucleoside monophosphate catabolic process"/>
    <property type="evidence" value="ECO:0007669"/>
    <property type="project" value="TreeGrafter"/>
</dbReference>
<evidence type="ECO:0000313" key="2">
    <source>
        <dbReference type="Proteomes" id="UP000023703"/>
    </source>
</evidence>
<evidence type="ECO:0008006" key="3">
    <source>
        <dbReference type="Google" id="ProtNLM"/>
    </source>
</evidence>
<protein>
    <recommendedName>
        <fullName evidence="3">Nucleoside 2-deoxyribosyltransferase</fullName>
    </recommendedName>
</protein>
<keyword evidence="2" id="KW-1185">Reference proteome</keyword>
<dbReference type="PANTHER" id="PTHR15364:SF0">
    <property type="entry name" value="2'-DEOXYNUCLEOSIDE 5'-PHOSPHATE N-HYDROLASE 1"/>
    <property type="match status" value="1"/>
</dbReference>
<dbReference type="Gene3D" id="3.40.50.450">
    <property type="match status" value="1"/>
</dbReference>
<accession>X5EB58</accession>
<reference evidence="1 2" key="1">
    <citation type="journal article" date="2015" name="Int. J. Syst. Evol. Microbiol.">
        <title>Revisiting Corynebacterium glyciniphilum (ex Kubota et al., 1972) sp. nov., nom. rev., isolated from putrefied banana.</title>
        <authorList>
            <person name="Al-Dilaimi A."/>
            <person name="Bednarz H."/>
            <person name="Lomker A."/>
            <person name="Niehaus K."/>
            <person name="Kalinowski J."/>
            <person name="Ruckert C."/>
        </authorList>
    </citation>
    <scope>NUCLEOTIDE SEQUENCE [LARGE SCALE GENOMIC DNA]</scope>
    <source>
        <strain evidence="1">AJ 3170</strain>
    </source>
</reference>